<gene>
    <name evidence="2" type="ORF">VFPPC_13418</name>
</gene>
<keyword evidence="3" id="KW-1185">Reference proteome</keyword>
<protein>
    <submittedName>
        <fullName evidence="2">Cysteine synthase B</fullName>
    </submittedName>
</protein>
<dbReference type="SUPFAM" id="SSF52821">
    <property type="entry name" value="Rhodanese/Cell cycle control phosphatase"/>
    <property type="match status" value="1"/>
</dbReference>
<dbReference type="SMART" id="SM00450">
    <property type="entry name" value="RHOD"/>
    <property type="match status" value="1"/>
</dbReference>
<dbReference type="Pfam" id="PF00291">
    <property type="entry name" value="PALP"/>
    <property type="match status" value="1"/>
</dbReference>
<proteinExistence type="predicted"/>
<dbReference type="RefSeq" id="XP_018147326.1">
    <property type="nucleotide sequence ID" value="XM_018291195.1"/>
</dbReference>
<dbReference type="FunFam" id="3.40.50.1100:FF:000058">
    <property type="entry name" value="Cysteine synthase B, putative"/>
    <property type="match status" value="1"/>
</dbReference>
<dbReference type="Gene3D" id="3.40.250.10">
    <property type="entry name" value="Rhodanese-like domain"/>
    <property type="match status" value="1"/>
</dbReference>
<dbReference type="OrthoDB" id="10259545at2759"/>
<comment type="caution">
    <text evidence="2">The sequence shown here is derived from an EMBL/GenBank/DDBJ whole genome shotgun (WGS) entry which is preliminary data.</text>
</comment>
<dbReference type="InterPro" id="IPR050214">
    <property type="entry name" value="Cys_Synth/Cystath_Beta-Synth"/>
</dbReference>
<dbReference type="InterPro" id="IPR036873">
    <property type="entry name" value="Rhodanese-like_dom_sf"/>
</dbReference>
<dbReference type="InterPro" id="IPR036052">
    <property type="entry name" value="TrpB-like_PALP_sf"/>
</dbReference>
<dbReference type="Pfam" id="PF00581">
    <property type="entry name" value="Rhodanese"/>
    <property type="match status" value="1"/>
</dbReference>
<reference evidence="2 3" key="1">
    <citation type="journal article" date="2016" name="PLoS Pathog.">
        <title>Biosynthesis of antibiotic leucinostatins in bio-control fungus Purpureocillium lilacinum and their inhibition on phytophthora revealed by genome mining.</title>
        <authorList>
            <person name="Wang G."/>
            <person name="Liu Z."/>
            <person name="Lin R."/>
            <person name="Li E."/>
            <person name="Mao Z."/>
            <person name="Ling J."/>
            <person name="Yang Y."/>
            <person name="Yin W.B."/>
            <person name="Xie B."/>
        </authorList>
    </citation>
    <scope>NUCLEOTIDE SEQUENCE [LARGE SCALE GENOMIC DNA]</scope>
    <source>
        <strain evidence="2">170</strain>
    </source>
</reference>
<dbReference type="SUPFAM" id="SSF53686">
    <property type="entry name" value="Tryptophan synthase beta subunit-like PLP-dependent enzymes"/>
    <property type="match status" value="1"/>
</dbReference>
<dbReference type="InterPro" id="IPR001763">
    <property type="entry name" value="Rhodanese-like_dom"/>
</dbReference>
<dbReference type="GeneID" id="28855189"/>
<dbReference type="InterPro" id="IPR001926">
    <property type="entry name" value="TrpB-like_PALP"/>
</dbReference>
<dbReference type="EMBL" id="LSBJ02000002">
    <property type="protein sequence ID" value="OAQ70789.1"/>
    <property type="molecule type" value="Genomic_DNA"/>
</dbReference>
<sequence>MTGISHLNVYSGPDSVRKYFDPECQPPLPLVEIPECLNPYRADGVRIYAKMMSMHPATNVKVMPAMNLLEKGIEKGKTTTVMESSSGSTVISMAMVARAFHGINDVHAFLSNKTSETKLRLMQFFGLNVTLFGGPAQPTPIDERGGIRAAARKAAESESVCSPNQYQNDDNWKAHVRWTGPQIHRQLPDIDVIVASMGTSGTMTGLGTYFKEAKPSVYRLAVCTNAGERVPGPREYSLMNEVKFPYKAAIDALEEVGAKESYSLSLDLTRQGIVCGPSSGFTLQGLFQRLEKKKQEGTLSQLAGPNGEINCVFICSDLPYQYLNEYFQNLGPEKFSPVKNERLRNVDLYRYDDAWERKAVDAVSDFFTIQPTSGVSTVLSLAAGGSGELEKYLVARQNTQILDFRRAADFDALHLPNSVNIPLETLRNGAACGSPFANPVDDCTMLEALWLELDGHFTTKDKNGQRNPSAETLMAILKNKKVLTVCYDGDSARVANSVLRHNGVQAESISGGFAALSKVELPNAGAAQQSSHVVSVEA</sequence>
<name>A0A179G0N7_METCM</name>
<dbReference type="PANTHER" id="PTHR10314">
    <property type="entry name" value="CYSTATHIONINE BETA-SYNTHASE"/>
    <property type="match status" value="1"/>
</dbReference>
<dbReference type="STRING" id="1380566.A0A179G0N7"/>
<dbReference type="Gene3D" id="3.40.50.1100">
    <property type="match status" value="2"/>
</dbReference>
<evidence type="ECO:0000313" key="2">
    <source>
        <dbReference type="EMBL" id="OAQ70789.1"/>
    </source>
</evidence>
<dbReference type="Proteomes" id="UP000078397">
    <property type="component" value="Unassembled WGS sequence"/>
</dbReference>
<dbReference type="AlphaFoldDB" id="A0A179G0N7"/>
<evidence type="ECO:0000313" key="3">
    <source>
        <dbReference type="Proteomes" id="UP000078397"/>
    </source>
</evidence>
<evidence type="ECO:0000259" key="1">
    <source>
        <dbReference type="PROSITE" id="PS50206"/>
    </source>
</evidence>
<feature type="domain" description="Rhodanese" evidence="1">
    <location>
        <begin position="395"/>
        <end position="525"/>
    </location>
</feature>
<dbReference type="KEGG" id="pchm:VFPPC_13418"/>
<organism evidence="2 3">
    <name type="scientific">Pochonia chlamydosporia 170</name>
    <dbReference type="NCBI Taxonomy" id="1380566"/>
    <lineage>
        <taxon>Eukaryota</taxon>
        <taxon>Fungi</taxon>
        <taxon>Dikarya</taxon>
        <taxon>Ascomycota</taxon>
        <taxon>Pezizomycotina</taxon>
        <taxon>Sordariomycetes</taxon>
        <taxon>Hypocreomycetidae</taxon>
        <taxon>Hypocreales</taxon>
        <taxon>Clavicipitaceae</taxon>
        <taxon>Pochonia</taxon>
    </lineage>
</organism>
<accession>A0A179G0N7</accession>
<dbReference type="PROSITE" id="PS50206">
    <property type="entry name" value="RHODANESE_3"/>
    <property type="match status" value="1"/>
</dbReference>
<dbReference type="CDD" id="cd00158">
    <property type="entry name" value="RHOD"/>
    <property type="match status" value="1"/>
</dbReference>